<accession>A0ABV4BKG5</accession>
<name>A0ABV4BKG5_9GAMM</name>
<dbReference type="InterPro" id="IPR017495">
    <property type="entry name" value="PuhC"/>
</dbReference>
<feature type="transmembrane region" description="Helical" evidence="1">
    <location>
        <begin position="12"/>
        <end position="30"/>
    </location>
</feature>
<evidence type="ECO:0000313" key="3">
    <source>
        <dbReference type="Proteomes" id="UP001564408"/>
    </source>
</evidence>
<protein>
    <submittedName>
        <fullName evidence="2">Photosynthetic complex assembly protein PuhC</fullName>
    </submittedName>
</protein>
<dbReference type="NCBIfam" id="TIGR03054">
    <property type="entry name" value="photo_alph_chp1"/>
    <property type="match status" value="1"/>
</dbReference>
<keyword evidence="3" id="KW-1185">Reference proteome</keyword>
<sequence>MSEKPKPQGPPTVFFLIVAGLVGLALFVVMSSDRFAGHEGTEDPAFATPVVATRDVRFVKLEDDAVAVYDATTGDRIDTLLPGQDRFLQHVIDKYHRDRGRLGVDVDAPFRLTETVDGRISFQDLGTQRIIHNVRSFGSENVKAFHRVLHGLREPL</sequence>
<proteinExistence type="predicted"/>
<dbReference type="EMBL" id="JBDKXB010000064">
    <property type="protein sequence ID" value="MEY6434274.1"/>
    <property type="molecule type" value="Genomic_DNA"/>
</dbReference>
<comment type="caution">
    <text evidence="2">The sequence shown here is derived from an EMBL/GenBank/DDBJ whole genome shotgun (WGS) entry which is preliminary data.</text>
</comment>
<reference evidence="2 3" key="1">
    <citation type="submission" date="2024-05" db="EMBL/GenBank/DDBJ databases">
        <title>Genome Sequence and Characterization of the New Strain Purple Sulfur Bacterium of Genus Thioalkalicoccus.</title>
        <authorList>
            <person name="Bryantseva I.A."/>
            <person name="Kyndt J.A."/>
            <person name="Imhoff J.F."/>
        </authorList>
    </citation>
    <scope>NUCLEOTIDE SEQUENCE [LARGE SCALE GENOMIC DNA]</scope>
    <source>
        <strain evidence="2 3">Um2</strain>
    </source>
</reference>
<keyword evidence="1" id="KW-0472">Membrane</keyword>
<evidence type="ECO:0000256" key="1">
    <source>
        <dbReference type="SAM" id="Phobius"/>
    </source>
</evidence>
<evidence type="ECO:0000313" key="2">
    <source>
        <dbReference type="EMBL" id="MEY6434274.1"/>
    </source>
</evidence>
<keyword evidence="1" id="KW-1133">Transmembrane helix</keyword>
<dbReference type="Proteomes" id="UP001564408">
    <property type="component" value="Unassembled WGS sequence"/>
</dbReference>
<gene>
    <name evidence="2" type="primary">puhC</name>
    <name evidence="2" type="ORF">ABC977_17930</name>
</gene>
<dbReference type="RefSeq" id="WP_369668653.1">
    <property type="nucleotide sequence ID" value="NZ_JBDKXB010000064.1"/>
</dbReference>
<keyword evidence="1" id="KW-0812">Transmembrane</keyword>
<organism evidence="2 3">
    <name type="scientific">Thioalkalicoccus limnaeus</name>
    <dbReference type="NCBI Taxonomy" id="120681"/>
    <lineage>
        <taxon>Bacteria</taxon>
        <taxon>Pseudomonadati</taxon>
        <taxon>Pseudomonadota</taxon>
        <taxon>Gammaproteobacteria</taxon>
        <taxon>Chromatiales</taxon>
        <taxon>Chromatiaceae</taxon>
        <taxon>Thioalkalicoccus</taxon>
    </lineage>
</organism>